<keyword evidence="2" id="KW-1185">Reference proteome</keyword>
<dbReference type="Proteomes" id="UP001153332">
    <property type="component" value="Unassembled WGS sequence"/>
</dbReference>
<accession>A0ACC2JSM6</accession>
<evidence type="ECO:0000313" key="1">
    <source>
        <dbReference type="EMBL" id="KAJ8130420.1"/>
    </source>
</evidence>
<proteinExistence type="predicted"/>
<gene>
    <name evidence="1" type="ORF">O1611_g3211</name>
</gene>
<sequence>MASRKFGFLNVILLALSRAALTSTHRLSLAHSRDTNGLINSTNESIKLDSTNGSGVVILDYGRVVEGVPTFDIVSVEGDTSVFEITYAESLTALDNYMSDGPLVLAGAMDTYRVNRYNITKLGIISNRLIQGSFRYQKLNLSSSGTLVLRNVGAHSTVDTTPIADLPGSFQSSDPQLNAIWNAGARTIQMTEIPKGSIPDFVEVTSEGTWVESLAPQAQGSAAATQLLQYNLTFNVKVAAGGFGFLVLSDTLNSGIYIACDIDRGTLTAYAGTTPINNVIQLTELPKNLAMAPGKWHSVKASVASTDIIVAIDGVEAMSLSQQIRYFGSYGFGASFGHRAIFRNLSVVSPAGEELYSHPLTDPSFLPDFFMGSNPLDTIVDGSRRDRIAYAGDLDISGGAALASTHGLKYFLGSLELLGSYQLATGFFVPTAKVQQEPLSTTLDVNITGLIGYSFNILTAAATLYMHTGDAAFAREWGPKAQKMLDWADSQTLEGGLFNISDVSFGGDWNYYDPPQAGVVTKFNVVYAYALQECLTLLADGGIDVTVYQERLSALRRAIDSQLWSDDLQAYYLSEDIVDGFGQDSNALAIPAGVNLDPAHSTQTILSTLSRDLMTAAGPLAFSNGVIESGFQRGISPFASAYHLRAALDSRNSTAALELLNTLWISMVDEKNANYTGTMWEYLDAEGRPGLGITTSLCHGWSAGPTAELSKYVLGVIPTRPGWAEFKVAPLTLGLKTAEGKVPTSKGSICVRWSFDEQDLLSIVVDAPAGTKGTLYLPEPLLVPAALSTFELNGIAQNKTSFEIAGGTLLELKQKQICSRSRKTTSPPK</sequence>
<name>A0ACC2JSM6_9PEZI</name>
<evidence type="ECO:0000313" key="2">
    <source>
        <dbReference type="Proteomes" id="UP001153332"/>
    </source>
</evidence>
<reference evidence="1" key="1">
    <citation type="submission" date="2022-12" db="EMBL/GenBank/DDBJ databases">
        <title>Genome Sequence of Lasiodiplodia mahajangana.</title>
        <authorList>
            <person name="Buettner E."/>
        </authorList>
    </citation>
    <scope>NUCLEOTIDE SEQUENCE</scope>
    <source>
        <strain evidence="1">VT137</strain>
    </source>
</reference>
<organism evidence="1 2">
    <name type="scientific">Lasiodiplodia mahajangana</name>
    <dbReference type="NCBI Taxonomy" id="1108764"/>
    <lineage>
        <taxon>Eukaryota</taxon>
        <taxon>Fungi</taxon>
        <taxon>Dikarya</taxon>
        <taxon>Ascomycota</taxon>
        <taxon>Pezizomycotina</taxon>
        <taxon>Dothideomycetes</taxon>
        <taxon>Dothideomycetes incertae sedis</taxon>
        <taxon>Botryosphaeriales</taxon>
        <taxon>Botryosphaeriaceae</taxon>
        <taxon>Lasiodiplodia</taxon>
    </lineage>
</organism>
<dbReference type="EMBL" id="JAPUUL010000503">
    <property type="protein sequence ID" value="KAJ8130420.1"/>
    <property type="molecule type" value="Genomic_DNA"/>
</dbReference>
<protein>
    <submittedName>
        <fullName evidence="1">Uncharacterized protein</fullName>
    </submittedName>
</protein>
<comment type="caution">
    <text evidence="1">The sequence shown here is derived from an EMBL/GenBank/DDBJ whole genome shotgun (WGS) entry which is preliminary data.</text>
</comment>